<feature type="domain" description="3'-5' exonuclease" evidence="1">
    <location>
        <begin position="20"/>
        <end position="193"/>
    </location>
</feature>
<dbReference type="PANTHER" id="PTHR47765">
    <property type="entry name" value="3'-5' EXONUCLEASE DOMAIN-CONTAINING PROTEIN"/>
    <property type="match status" value="1"/>
</dbReference>
<sequence>MLDKDAIRALPPFAALRRDAIELVDAASLADACRHLAGCAVLGFDTESRPTFRVGEAPTGPHLLQLATEDAAFLFPLETLGDLAPLRGVLAAPSVRKVGFDLKSDRALLKAKLDVECDNLVDLGTLFRAAGARHTIGAVQAVAQLFGQSFRKSKKLSTSNWSRLPLTDAQCEYAGNDAYVALRVYLALTERGLGQR</sequence>
<proteinExistence type="predicted"/>
<keyword evidence="2" id="KW-0269">Exonuclease</keyword>
<dbReference type="SMART" id="SM00474">
    <property type="entry name" value="35EXOc"/>
    <property type="match status" value="1"/>
</dbReference>
<protein>
    <submittedName>
        <fullName evidence="2">3'-5' exonuclease</fullName>
    </submittedName>
</protein>
<comment type="caution">
    <text evidence="2">The sequence shown here is derived from an EMBL/GenBank/DDBJ whole genome shotgun (WGS) entry which is preliminary data.</text>
</comment>
<dbReference type="GO" id="GO:0008408">
    <property type="term" value="F:3'-5' exonuclease activity"/>
    <property type="evidence" value="ECO:0007669"/>
    <property type="project" value="InterPro"/>
</dbReference>
<dbReference type="InterPro" id="IPR036397">
    <property type="entry name" value="RNaseH_sf"/>
</dbReference>
<reference evidence="3" key="1">
    <citation type="submission" date="2016-01" db="EMBL/GenBank/DDBJ databases">
        <title>Draft genome of Chromobacterium sp. F49.</title>
        <authorList>
            <person name="Hong K.W."/>
        </authorList>
    </citation>
    <scope>NUCLEOTIDE SEQUENCE [LARGE SCALE GENOMIC DNA]</scope>
    <source>
        <strain evidence="3">CN10</strain>
    </source>
</reference>
<gene>
    <name evidence="2" type="ORF">AVW16_09770</name>
</gene>
<dbReference type="CDD" id="cd06141">
    <property type="entry name" value="WRN_exo"/>
    <property type="match status" value="1"/>
</dbReference>
<dbReference type="Pfam" id="PF01612">
    <property type="entry name" value="DNA_pol_A_exo1"/>
    <property type="match status" value="1"/>
</dbReference>
<name>A0A163CQS9_9NEIS</name>
<dbReference type="AlphaFoldDB" id="A0A163CQS9"/>
<keyword evidence="2" id="KW-0378">Hydrolase</keyword>
<evidence type="ECO:0000313" key="2">
    <source>
        <dbReference type="EMBL" id="KZE32966.1"/>
    </source>
</evidence>
<dbReference type="GO" id="GO:0006139">
    <property type="term" value="P:nucleobase-containing compound metabolic process"/>
    <property type="evidence" value="ECO:0007669"/>
    <property type="project" value="InterPro"/>
</dbReference>
<dbReference type="EMBL" id="LQQU01000017">
    <property type="protein sequence ID" value="KZE32966.1"/>
    <property type="molecule type" value="Genomic_DNA"/>
</dbReference>
<dbReference type="Proteomes" id="UP000076625">
    <property type="component" value="Unassembled WGS sequence"/>
</dbReference>
<dbReference type="PANTHER" id="PTHR47765:SF2">
    <property type="entry name" value="EXONUCLEASE MUT-7 HOMOLOG"/>
    <property type="match status" value="1"/>
</dbReference>
<accession>A0A163CQS9</accession>
<keyword evidence="2" id="KW-0540">Nuclease</keyword>
<organism evidence="2 3">
    <name type="scientific">Crenobacter luteus</name>
    <dbReference type="NCBI Taxonomy" id="1452487"/>
    <lineage>
        <taxon>Bacteria</taxon>
        <taxon>Pseudomonadati</taxon>
        <taxon>Pseudomonadota</taxon>
        <taxon>Betaproteobacteria</taxon>
        <taxon>Neisseriales</taxon>
        <taxon>Neisseriaceae</taxon>
        <taxon>Crenobacter</taxon>
    </lineage>
</organism>
<dbReference type="InterPro" id="IPR052408">
    <property type="entry name" value="Exonuclease_MUT-7-like"/>
</dbReference>
<dbReference type="InterPro" id="IPR002562">
    <property type="entry name" value="3'-5'_exonuclease_dom"/>
</dbReference>
<dbReference type="GO" id="GO:0003676">
    <property type="term" value="F:nucleic acid binding"/>
    <property type="evidence" value="ECO:0007669"/>
    <property type="project" value="InterPro"/>
</dbReference>
<evidence type="ECO:0000259" key="1">
    <source>
        <dbReference type="SMART" id="SM00474"/>
    </source>
</evidence>
<dbReference type="InterPro" id="IPR012337">
    <property type="entry name" value="RNaseH-like_sf"/>
</dbReference>
<evidence type="ECO:0000313" key="3">
    <source>
        <dbReference type="Proteomes" id="UP000076625"/>
    </source>
</evidence>
<dbReference type="Gene3D" id="3.30.420.10">
    <property type="entry name" value="Ribonuclease H-like superfamily/Ribonuclease H"/>
    <property type="match status" value="1"/>
</dbReference>
<dbReference type="OrthoDB" id="9793333at2"/>
<dbReference type="SUPFAM" id="SSF53098">
    <property type="entry name" value="Ribonuclease H-like"/>
    <property type="match status" value="1"/>
</dbReference>
<keyword evidence="3" id="KW-1185">Reference proteome</keyword>
<dbReference type="STRING" id="1452487.AVW16_09770"/>